<reference evidence="1 2" key="1">
    <citation type="submission" date="2021-02" db="EMBL/GenBank/DDBJ databases">
        <title>Plant Genome Project.</title>
        <authorList>
            <person name="Zhang R.-G."/>
        </authorList>
    </citation>
    <scope>NUCLEOTIDE SEQUENCE [LARGE SCALE GENOMIC DNA]</scope>
    <source>
        <tissue evidence="1">Leaves</tissue>
    </source>
</reference>
<dbReference type="Proteomes" id="UP000827721">
    <property type="component" value="Unassembled WGS sequence"/>
</dbReference>
<proteinExistence type="predicted"/>
<evidence type="ECO:0000313" key="1">
    <source>
        <dbReference type="EMBL" id="KAH7571672.1"/>
    </source>
</evidence>
<name>A0ABQ8I4V2_9ROSI</name>
<organism evidence="1 2">
    <name type="scientific">Xanthoceras sorbifolium</name>
    <dbReference type="NCBI Taxonomy" id="99658"/>
    <lineage>
        <taxon>Eukaryota</taxon>
        <taxon>Viridiplantae</taxon>
        <taxon>Streptophyta</taxon>
        <taxon>Embryophyta</taxon>
        <taxon>Tracheophyta</taxon>
        <taxon>Spermatophyta</taxon>
        <taxon>Magnoliopsida</taxon>
        <taxon>eudicotyledons</taxon>
        <taxon>Gunneridae</taxon>
        <taxon>Pentapetalae</taxon>
        <taxon>rosids</taxon>
        <taxon>malvids</taxon>
        <taxon>Sapindales</taxon>
        <taxon>Sapindaceae</taxon>
        <taxon>Xanthoceroideae</taxon>
        <taxon>Xanthoceras</taxon>
    </lineage>
</organism>
<comment type="caution">
    <text evidence="1">The sequence shown here is derived from an EMBL/GenBank/DDBJ whole genome shotgun (WGS) entry which is preliminary data.</text>
</comment>
<evidence type="ECO:0000313" key="2">
    <source>
        <dbReference type="Proteomes" id="UP000827721"/>
    </source>
</evidence>
<dbReference type="EMBL" id="JAFEMO010000004">
    <property type="protein sequence ID" value="KAH7571672.1"/>
    <property type="molecule type" value="Genomic_DNA"/>
</dbReference>
<gene>
    <name evidence="1" type="ORF">JRO89_XS04G0114700</name>
</gene>
<keyword evidence="2" id="KW-1185">Reference proteome</keyword>
<protein>
    <submittedName>
        <fullName evidence="1">Uncharacterized protein</fullName>
    </submittedName>
</protein>
<accession>A0ABQ8I4V2</accession>
<sequence length="91" mass="9883">MEGCKLLLTAIEKRLKLVKDEIDELVDATNIRRMVGSLRYLTSTKPEIANGATVNDVSGIFSWSSKKEHAVALSTKEVEYVVAANSAISSA</sequence>